<evidence type="ECO:0000256" key="4">
    <source>
        <dbReference type="PIRSR" id="PIRSR005902-1"/>
    </source>
</evidence>
<dbReference type="InterPro" id="IPR001130">
    <property type="entry name" value="TatD-like"/>
</dbReference>
<dbReference type="NCBIfam" id="TIGR00010">
    <property type="entry name" value="YchF/TatD family DNA exonuclease"/>
    <property type="match status" value="1"/>
</dbReference>
<dbReference type="PROSITE" id="PS01090">
    <property type="entry name" value="TATD_2"/>
    <property type="match status" value="1"/>
</dbReference>
<dbReference type="KEGG" id="bomb:GT348_04720"/>
<dbReference type="FunFam" id="3.20.20.140:FF:000005">
    <property type="entry name" value="TatD family hydrolase"/>
    <property type="match status" value="1"/>
</dbReference>
<dbReference type="InterPro" id="IPR015991">
    <property type="entry name" value="TatD/YcfH-like"/>
</dbReference>
<keyword evidence="3" id="KW-0378">Hydrolase</keyword>
<dbReference type="PANTHER" id="PTHR46124">
    <property type="entry name" value="D-AMINOACYL-TRNA DEACYLASE"/>
    <property type="match status" value="1"/>
</dbReference>
<dbReference type="Proteomes" id="UP000463975">
    <property type="component" value="Chromosome"/>
</dbReference>
<evidence type="ECO:0000256" key="3">
    <source>
        <dbReference type="ARBA" id="ARBA00022801"/>
    </source>
</evidence>
<protein>
    <submittedName>
        <fullName evidence="5">YchF/TatD family DNA exonuclease</fullName>
    </submittedName>
</protein>
<sequence length="260" mass="29198">MKGLIDTHCHLDRLKEIEPALELAKDLGLSGMITVGTSWAERQKQLDLLRHDQESMRIWCSLGTHPDHAHEEPVPSCSEMVSDLEKPGVVAIGETGLDYFHGSEDKKPQQKAYFRRHIEASRLTGLPVIIHTRMADEDMVSILQEEQEKGAFPFLIHCFASGEFLAKAVLELGGYLSFSGLLTFPKCTEIRDVARQAPADRILVETDSPFLAPVPKRGKENTPAYVRFTAERLAQERGVSYEDIVDITRANSLRLFSKLK</sequence>
<dbReference type="AlphaFoldDB" id="A0A6P1NDT4"/>
<feature type="binding site" evidence="4">
    <location>
        <position position="10"/>
    </location>
    <ligand>
        <name>a divalent metal cation</name>
        <dbReference type="ChEBI" id="CHEBI:60240"/>
        <label>1</label>
    </ligand>
</feature>
<feature type="binding site" evidence="4">
    <location>
        <position position="157"/>
    </location>
    <ligand>
        <name>a divalent metal cation</name>
        <dbReference type="ChEBI" id="CHEBI:60240"/>
        <label>2</label>
    </ligand>
</feature>
<evidence type="ECO:0000313" key="6">
    <source>
        <dbReference type="Proteomes" id="UP000463975"/>
    </source>
</evidence>
<accession>A0A6P1NDT4</accession>
<keyword evidence="5" id="KW-0540">Nuclease</keyword>
<feature type="binding site" evidence="4">
    <location>
        <position position="94"/>
    </location>
    <ligand>
        <name>a divalent metal cation</name>
        <dbReference type="ChEBI" id="CHEBI:60240"/>
        <label>1</label>
    </ligand>
</feature>
<evidence type="ECO:0000313" key="5">
    <source>
        <dbReference type="EMBL" id="QHI95658.1"/>
    </source>
</evidence>
<proteinExistence type="inferred from homology"/>
<evidence type="ECO:0000256" key="1">
    <source>
        <dbReference type="ARBA" id="ARBA00009275"/>
    </source>
</evidence>
<dbReference type="GO" id="GO:0004527">
    <property type="term" value="F:exonuclease activity"/>
    <property type="evidence" value="ECO:0007669"/>
    <property type="project" value="UniProtKB-KW"/>
</dbReference>
<dbReference type="GO" id="GO:0046872">
    <property type="term" value="F:metal ion binding"/>
    <property type="evidence" value="ECO:0007669"/>
    <property type="project" value="UniProtKB-KW"/>
</dbReference>
<feature type="binding site" evidence="4">
    <location>
        <position position="207"/>
    </location>
    <ligand>
        <name>a divalent metal cation</name>
        <dbReference type="ChEBI" id="CHEBI:60240"/>
        <label>1</label>
    </ligand>
</feature>
<dbReference type="EMBL" id="CP047652">
    <property type="protein sequence ID" value="QHI95658.1"/>
    <property type="molecule type" value="Genomic_DNA"/>
</dbReference>
<dbReference type="PROSITE" id="PS01137">
    <property type="entry name" value="TATD_1"/>
    <property type="match status" value="1"/>
</dbReference>
<dbReference type="GO" id="GO:0004536">
    <property type="term" value="F:DNA nuclease activity"/>
    <property type="evidence" value="ECO:0007669"/>
    <property type="project" value="InterPro"/>
</dbReference>
<dbReference type="InterPro" id="IPR018228">
    <property type="entry name" value="DNase_TatD-rel_CS"/>
</dbReference>
<dbReference type="SUPFAM" id="SSF51556">
    <property type="entry name" value="Metallo-dependent hydrolases"/>
    <property type="match status" value="1"/>
</dbReference>
<dbReference type="Gene3D" id="3.20.20.140">
    <property type="entry name" value="Metal-dependent hydrolases"/>
    <property type="match status" value="1"/>
</dbReference>
<evidence type="ECO:0000256" key="2">
    <source>
        <dbReference type="ARBA" id="ARBA00022723"/>
    </source>
</evidence>
<organism evidence="5 6">
    <name type="scientific">Aristophania vespae</name>
    <dbReference type="NCBI Taxonomy" id="2697033"/>
    <lineage>
        <taxon>Bacteria</taxon>
        <taxon>Pseudomonadati</taxon>
        <taxon>Pseudomonadota</taxon>
        <taxon>Alphaproteobacteria</taxon>
        <taxon>Acetobacterales</taxon>
        <taxon>Acetobacteraceae</taxon>
        <taxon>Aristophania</taxon>
    </lineage>
</organism>
<keyword evidence="2 4" id="KW-0479">Metal-binding</keyword>
<dbReference type="PIRSF" id="PIRSF005902">
    <property type="entry name" value="DNase_TatD"/>
    <property type="match status" value="1"/>
</dbReference>
<dbReference type="CDD" id="cd01310">
    <property type="entry name" value="TatD_DNAse"/>
    <property type="match status" value="1"/>
</dbReference>
<feature type="binding site" evidence="4">
    <location>
        <position position="8"/>
    </location>
    <ligand>
        <name>a divalent metal cation</name>
        <dbReference type="ChEBI" id="CHEBI:60240"/>
        <label>1</label>
    </ligand>
</feature>
<dbReference type="RefSeq" id="WP_160618734.1">
    <property type="nucleotide sequence ID" value="NZ_CP047652.1"/>
</dbReference>
<dbReference type="InterPro" id="IPR032466">
    <property type="entry name" value="Metal_Hydrolase"/>
</dbReference>
<keyword evidence="5" id="KW-0269">Exonuclease</keyword>
<comment type="similarity">
    <text evidence="1">Belongs to the metallo-dependent hydrolases superfamily. TatD-type hydrolase family.</text>
</comment>
<name>A0A6P1NDT4_9PROT</name>
<reference evidence="5 6" key="1">
    <citation type="submission" date="2020-01" db="EMBL/GenBank/DDBJ databases">
        <title>Genome sequencing of strain KACC 21507.</title>
        <authorList>
            <person name="Heo J."/>
            <person name="Kim S.-J."/>
            <person name="Kim J.-S."/>
            <person name="Hong S.-B."/>
            <person name="Kwon S.-W."/>
        </authorList>
    </citation>
    <scope>NUCLEOTIDE SEQUENCE [LARGE SCALE GENOMIC DNA]</scope>
    <source>
        <strain evidence="5 6">KACC 21507</strain>
    </source>
</reference>
<dbReference type="PANTHER" id="PTHR46124:SF2">
    <property type="entry name" value="D-AMINOACYL-TRNA DEACYLASE"/>
    <property type="match status" value="1"/>
</dbReference>
<dbReference type="Pfam" id="PF01026">
    <property type="entry name" value="TatD_DNase"/>
    <property type="match status" value="1"/>
</dbReference>
<dbReference type="GO" id="GO:0005829">
    <property type="term" value="C:cytosol"/>
    <property type="evidence" value="ECO:0007669"/>
    <property type="project" value="TreeGrafter"/>
</dbReference>
<feature type="binding site" evidence="4">
    <location>
        <position position="131"/>
    </location>
    <ligand>
        <name>a divalent metal cation</name>
        <dbReference type="ChEBI" id="CHEBI:60240"/>
        <label>2</label>
    </ligand>
</feature>
<gene>
    <name evidence="5" type="ORF">GT348_04720</name>
</gene>
<keyword evidence="6" id="KW-1185">Reference proteome</keyword>